<keyword evidence="2" id="KW-0328">Glycosyltransferase</keyword>
<evidence type="ECO:0000313" key="6">
    <source>
        <dbReference type="EMBL" id="PNH12391.1"/>
    </source>
</evidence>
<dbReference type="UniPathway" id="UPA00152"/>
<sequence length="195" mass="22233">MQMWEVEGGLGDVMAALPKAMAGRGHRVMVVVPRYENYPDAWETGVRRVYSVFNSQQEVGYFHQFIDGVDYIFVDHPCFQNHGKDIYGGDRGEIQFRCALLCKAALEAVWHVPCGGIAYGDENLCFIANDWHTALLPVYLQASKLRDSIGNALYTYRQFRDSFRGIQLRGMGQDLSWDNAATLYEEVMVAAKYQW</sequence>
<evidence type="ECO:0000256" key="3">
    <source>
        <dbReference type="ARBA" id="ARBA00022679"/>
    </source>
</evidence>
<accession>A0A2J8AIP8</accession>
<evidence type="ECO:0000256" key="2">
    <source>
        <dbReference type="ARBA" id="ARBA00022676"/>
    </source>
</evidence>
<evidence type="ECO:0000256" key="1">
    <source>
        <dbReference type="ARBA" id="ARBA00004727"/>
    </source>
</evidence>
<dbReference type="GO" id="GO:0016757">
    <property type="term" value="F:glycosyltransferase activity"/>
    <property type="evidence" value="ECO:0007669"/>
    <property type="project" value="UniProtKB-KW"/>
</dbReference>
<proteinExistence type="predicted"/>
<dbReference type="PANTHER" id="PTHR45825">
    <property type="entry name" value="GRANULE-BOUND STARCH SYNTHASE 1, CHLOROPLASTIC/AMYLOPLASTIC"/>
    <property type="match status" value="1"/>
</dbReference>
<dbReference type="SUPFAM" id="SSF53756">
    <property type="entry name" value="UDP-Glycosyltransferase/glycogen phosphorylase"/>
    <property type="match status" value="1"/>
</dbReference>
<dbReference type="Gene3D" id="3.40.50.2000">
    <property type="entry name" value="Glycogen Phosphorylase B"/>
    <property type="match status" value="1"/>
</dbReference>
<dbReference type="PANTHER" id="PTHR45825:SF2">
    <property type="entry name" value="STARCH SYNTHASE 2, CHLOROPLASTIC_AMYLOPLASTIC"/>
    <property type="match status" value="1"/>
</dbReference>
<dbReference type="Pfam" id="PF08323">
    <property type="entry name" value="Glyco_transf_5"/>
    <property type="match status" value="1"/>
</dbReference>
<evidence type="ECO:0000313" key="7">
    <source>
        <dbReference type="Proteomes" id="UP000236333"/>
    </source>
</evidence>
<comment type="pathway">
    <text evidence="1">Glycan biosynthesis; starch biosynthesis.</text>
</comment>
<evidence type="ECO:0000259" key="5">
    <source>
        <dbReference type="Pfam" id="PF08323"/>
    </source>
</evidence>
<name>A0A2J8AIP8_9CHLO</name>
<feature type="domain" description="Starch synthase catalytic" evidence="5">
    <location>
        <begin position="7"/>
        <end position="144"/>
    </location>
</feature>
<dbReference type="EMBL" id="PGGS01000009">
    <property type="protein sequence ID" value="PNH12391.1"/>
    <property type="molecule type" value="Genomic_DNA"/>
</dbReference>
<keyword evidence="3" id="KW-0808">Transferase</keyword>
<keyword evidence="7" id="KW-1185">Reference proteome</keyword>
<keyword evidence="4" id="KW-0750">Starch biosynthesis</keyword>
<dbReference type="Proteomes" id="UP000236333">
    <property type="component" value="Unassembled WGS sequence"/>
</dbReference>
<comment type="caution">
    <text evidence="6">The sequence shown here is derived from an EMBL/GenBank/DDBJ whole genome shotgun (WGS) entry which is preliminary data.</text>
</comment>
<organism evidence="6 7">
    <name type="scientific">Tetrabaena socialis</name>
    <dbReference type="NCBI Taxonomy" id="47790"/>
    <lineage>
        <taxon>Eukaryota</taxon>
        <taxon>Viridiplantae</taxon>
        <taxon>Chlorophyta</taxon>
        <taxon>core chlorophytes</taxon>
        <taxon>Chlorophyceae</taxon>
        <taxon>CS clade</taxon>
        <taxon>Chlamydomonadales</taxon>
        <taxon>Tetrabaenaceae</taxon>
        <taxon>Tetrabaena</taxon>
    </lineage>
</organism>
<reference evidence="6 7" key="1">
    <citation type="journal article" date="2017" name="Mol. Biol. Evol.">
        <title>The 4-celled Tetrabaena socialis nuclear genome reveals the essential components for genetic control of cell number at the origin of multicellularity in the volvocine lineage.</title>
        <authorList>
            <person name="Featherston J."/>
            <person name="Arakaki Y."/>
            <person name="Hanschen E.R."/>
            <person name="Ferris P.J."/>
            <person name="Michod R.E."/>
            <person name="Olson B.J.S.C."/>
            <person name="Nozaki H."/>
            <person name="Durand P.M."/>
        </authorList>
    </citation>
    <scope>NUCLEOTIDE SEQUENCE [LARGE SCALE GENOMIC DNA]</scope>
    <source>
        <strain evidence="6 7">NIES-571</strain>
    </source>
</reference>
<evidence type="ECO:0000256" key="4">
    <source>
        <dbReference type="ARBA" id="ARBA00022922"/>
    </source>
</evidence>
<gene>
    <name evidence="6" type="ORF">TSOC_000688</name>
</gene>
<protein>
    <submittedName>
        <fullName evidence="6">Granule-bound starch synthase 2, chloroplastic/amyloplastic</fullName>
    </submittedName>
</protein>
<dbReference type="OrthoDB" id="512920at2759"/>
<dbReference type="GO" id="GO:0019252">
    <property type="term" value="P:starch biosynthetic process"/>
    <property type="evidence" value="ECO:0007669"/>
    <property type="project" value="UniProtKB-UniPathway"/>
</dbReference>
<dbReference type="InterPro" id="IPR013534">
    <property type="entry name" value="Starch_synth_cat_dom"/>
</dbReference>
<dbReference type="AlphaFoldDB" id="A0A2J8AIP8"/>